<dbReference type="Proteomes" id="UP000187338">
    <property type="component" value="Unassembled WGS sequence"/>
</dbReference>
<keyword evidence="10" id="KW-1185">Reference proteome</keyword>
<accession>A0A1L8D2A6</accession>
<dbReference type="GO" id="GO:0009372">
    <property type="term" value="P:quorum sensing"/>
    <property type="evidence" value="ECO:0007669"/>
    <property type="project" value="UniProtKB-KW"/>
</dbReference>
<evidence type="ECO:0000256" key="8">
    <source>
        <dbReference type="SAM" id="Phobius"/>
    </source>
</evidence>
<organism evidence="9 10">
    <name type="scientific">Carboxydothermus islandicus</name>
    <dbReference type="NCBI Taxonomy" id="661089"/>
    <lineage>
        <taxon>Bacteria</taxon>
        <taxon>Bacillati</taxon>
        <taxon>Bacillota</taxon>
        <taxon>Clostridia</taxon>
        <taxon>Thermoanaerobacterales</taxon>
        <taxon>Thermoanaerobacteraceae</taxon>
        <taxon>Carboxydothermus</taxon>
    </lineage>
</organism>
<evidence type="ECO:0000313" key="9">
    <source>
        <dbReference type="EMBL" id="GAV25310.1"/>
    </source>
</evidence>
<evidence type="ECO:0000256" key="2">
    <source>
        <dbReference type="ARBA" id="ARBA00022654"/>
    </source>
</evidence>
<gene>
    <name evidence="9" type="ORF">ciss_12430</name>
</gene>
<name>A0A1L8D2A6_9THEO</name>
<dbReference type="SMART" id="SM00793">
    <property type="entry name" value="AgrB"/>
    <property type="match status" value="1"/>
</dbReference>
<dbReference type="Pfam" id="PF04647">
    <property type="entry name" value="AgrB"/>
    <property type="match status" value="1"/>
</dbReference>
<keyword evidence="3" id="KW-0645">Protease</keyword>
<feature type="transmembrane region" description="Helical" evidence="8">
    <location>
        <begin position="84"/>
        <end position="103"/>
    </location>
</feature>
<evidence type="ECO:0000256" key="7">
    <source>
        <dbReference type="ARBA" id="ARBA00023136"/>
    </source>
</evidence>
<evidence type="ECO:0000256" key="1">
    <source>
        <dbReference type="ARBA" id="ARBA00022475"/>
    </source>
</evidence>
<dbReference type="GO" id="GO:0016020">
    <property type="term" value="C:membrane"/>
    <property type="evidence" value="ECO:0007669"/>
    <property type="project" value="InterPro"/>
</dbReference>
<dbReference type="OrthoDB" id="2854767at2"/>
<evidence type="ECO:0008006" key="11">
    <source>
        <dbReference type="Google" id="ProtNLM"/>
    </source>
</evidence>
<proteinExistence type="predicted"/>
<dbReference type="AlphaFoldDB" id="A0A1L8D2A6"/>
<comment type="caution">
    <text evidence="9">The sequence shown here is derived from an EMBL/GenBank/DDBJ whole genome shotgun (WGS) entry which is preliminary data.</text>
</comment>
<evidence type="ECO:0000256" key="6">
    <source>
        <dbReference type="ARBA" id="ARBA00022989"/>
    </source>
</evidence>
<protein>
    <recommendedName>
        <fullName evidence="11">Accessory gene regulator B</fullName>
    </recommendedName>
</protein>
<feature type="transmembrane region" description="Helical" evidence="8">
    <location>
        <begin position="147"/>
        <end position="167"/>
    </location>
</feature>
<dbReference type="RefSeq" id="WP_075865470.1">
    <property type="nucleotide sequence ID" value="NZ_BDJL01000036.1"/>
</dbReference>
<evidence type="ECO:0000256" key="4">
    <source>
        <dbReference type="ARBA" id="ARBA00022692"/>
    </source>
</evidence>
<keyword evidence="2" id="KW-0673">Quorum sensing</keyword>
<reference evidence="10" key="1">
    <citation type="submission" date="2016-12" db="EMBL/GenBank/DDBJ databases">
        <title>Draft Genome Sequences od Carboxydothermus pertinax and islandicus, Hydrogenogenic Carboxydotrophic Bacteria.</title>
        <authorList>
            <person name="Fukuyama Y."/>
            <person name="Ohmae K."/>
            <person name="Yoneda Y."/>
            <person name="Yoshida T."/>
            <person name="Sako Y."/>
        </authorList>
    </citation>
    <scope>NUCLEOTIDE SEQUENCE [LARGE SCALE GENOMIC DNA]</scope>
    <source>
        <strain evidence="10">SET</strain>
    </source>
</reference>
<sequence>MVDIKNTASGLARYLACELDLDPKNTEVTRYGMEIILGALLKGLIIFGFSYWLGIVPYVLAALITSSIFRLLSGGAHCNTYMRCLIFSLTILLLIGILSRLISPYVKETSLLLSVIAQALVGLYFVKKWVPVDNPNKPIPSEKKGKFKKLSAIYVITWATVMILSLFNRAEISVTYPVILASMGGFTVQLLSLCPAGCRMIGRIDRMLGKFFA</sequence>
<dbReference type="InterPro" id="IPR006741">
    <property type="entry name" value="AgrB"/>
</dbReference>
<keyword evidence="6 8" id="KW-1133">Transmembrane helix</keyword>
<keyword evidence="4 8" id="KW-0812">Transmembrane</keyword>
<evidence type="ECO:0000256" key="5">
    <source>
        <dbReference type="ARBA" id="ARBA00022801"/>
    </source>
</evidence>
<keyword evidence="1" id="KW-1003">Cell membrane</keyword>
<dbReference type="EMBL" id="BDJL01000036">
    <property type="protein sequence ID" value="GAV25310.1"/>
    <property type="molecule type" value="Genomic_DNA"/>
</dbReference>
<feature type="transmembrane region" description="Helical" evidence="8">
    <location>
        <begin position="179"/>
        <end position="198"/>
    </location>
</feature>
<dbReference type="GO" id="GO:0008233">
    <property type="term" value="F:peptidase activity"/>
    <property type="evidence" value="ECO:0007669"/>
    <property type="project" value="UniProtKB-KW"/>
</dbReference>
<keyword evidence="5" id="KW-0378">Hydrolase</keyword>
<evidence type="ECO:0000313" key="10">
    <source>
        <dbReference type="Proteomes" id="UP000187338"/>
    </source>
</evidence>
<keyword evidence="7 8" id="KW-0472">Membrane</keyword>
<dbReference type="STRING" id="661089.ciss_12430"/>
<evidence type="ECO:0000256" key="3">
    <source>
        <dbReference type="ARBA" id="ARBA00022670"/>
    </source>
</evidence>
<dbReference type="GO" id="GO:0006508">
    <property type="term" value="P:proteolysis"/>
    <property type="evidence" value="ECO:0007669"/>
    <property type="project" value="UniProtKB-KW"/>
</dbReference>